<evidence type="ECO:0000256" key="1">
    <source>
        <dbReference type="SAM" id="Phobius"/>
    </source>
</evidence>
<feature type="transmembrane region" description="Helical" evidence="1">
    <location>
        <begin position="159"/>
        <end position="185"/>
    </location>
</feature>
<dbReference type="AlphaFoldDB" id="A2SML7"/>
<reference evidence="2 3" key="1">
    <citation type="journal article" date="2007" name="J. Bacteriol.">
        <title>Whole-genome analysis of the methyl tert-butyl ether-degrading beta-proteobacterium Methylibium petroleiphilum PM1.</title>
        <authorList>
            <person name="Kane S.R."/>
            <person name="Chakicherla A.Y."/>
            <person name="Chain P.S.G."/>
            <person name="Schmidt R."/>
            <person name="Shin M.W."/>
            <person name="Legler T.C."/>
            <person name="Scow K.M."/>
            <person name="Larimer F.W."/>
            <person name="Lucas S.M."/>
            <person name="Richardson P.M."/>
            <person name="Hristova K.R."/>
        </authorList>
    </citation>
    <scope>NUCLEOTIDE SEQUENCE [LARGE SCALE GENOMIC DNA]</scope>
    <source>
        <strain evidence="3">ATCC BAA-1232 / LMG 22953 / PM1</strain>
        <plasmid evidence="2 3">RPME01</plasmid>
    </source>
</reference>
<dbReference type="EMBL" id="CP000556">
    <property type="protein sequence ID" value="ABM96806.1"/>
    <property type="molecule type" value="Genomic_DNA"/>
</dbReference>
<dbReference type="RefSeq" id="WP_011831423.1">
    <property type="nucleotide sequence ID" value="NC_008826.1"/>
</dbReference>
<feature type="transmembrane region" description="Helical" evidence="1">
    <location>
        <begin position="120"/>
        <end position="138"/>
    </location>
</feature>
<organism evidence="2 3">
    <name type="scientific">Methylibium petroleiphilum (strain ATCC BAA-1232 / LMG 22953 / PM1)</name>
    <dbReference type="NCBI Taxonomy" id="420662"/>
    <lineage>
        <taxon>Bacteria</taxon>
        <taxon>Pseudomonadati</taxon>
        <taxon>Pseudomonadota</taxon>
        <taxon>Betaproteobacteria</taxon>
        <taxon>Burkholderiales</taxon>
        <taxon>Sphaerotilaceae</taxon>
        <taxon>Methylibium</taxon>
    </lineage>
</organism>
<evidence type="ECO:0000313" key="3">
    <source>
        <dbReference type="Proteomes" id="UP000000366"/>
    </source>
</evidence>
<keyword evidence="1" id="KW-0812">Transmembrane</keyword>
<name>A2SML7_METPP</name>
<keyword evidence="2" id="KW-0614">Plasmid</keyword>
<evidence type="ECO:0008006" key="4">
    <source>
        <dbReference type="Google" id="ProtNLM"/>
    </source>
</evidence>
<accession>A2SML7</accession>
<protein>
    <recommendedName>
        <fullName evidence="4">Transmembrane protein</fullName>
    </recommendedName>
</protein>
<keyword evidence="1" id="KW-0472">Membrane</keyword>
<keyword evidence="1" id="KW-1133">Transmembrane helix</keyword>
<feature type="transmembrane region" description="Helical" evidence="1">
    <location>
        <begin position="97"/>
        <end position="114"/>
    </location>
</feature>
<dbReference type="KEGG" id="mpt:Mpe_B0025"/>
<proteinExistence type="predicted"/>
<evidence type="ECO:0000313" key="2">
    <source>
        <dbReference type="EMBL" id="ABM96806.1"/>
    </source>
</evidence>
<keyword evidence="3" id="KW-1185">Reference proteome</keyword>
<dbReference type="Proteomes" id="UP000000366">
    <property type="component" value="Plasmid RPME01"/>
</dbReference>
<dbReference type="HOGENOM" id="CLU_1446119_0_0_4"/>
<gene>
    <name evidence="2" type="ordered locus">Mpe_B0025</name>
</gene>
<sequence>MTTISDLDTDKLAFFEAKYKSFTDDQLAEVAQRIHELADEAAEAVRRAFASRGRVFPGPVATGGETTKELTEGERAEQTKLSMELWNSRLSRRVQNLFWVQALMFSGALLGPGSGLKLGVLPFLLVSGALVWAANKAGRNYTRNVCRVADKSIGEKREALSNASIILWVLVVPSTLLGVMLASWFRA</sequence>
<geneLocation type="plasmid" evidence="2 3">
    <name>RPME01</name>
</geneLocation>